<dbReference type="OrthoDB" id="10252009at2759"/>
<evidence type="ECO:0000313" key="1">
    <source>
        <dbReference type="EMBL" id="EDP53985.1"/>
    </source>
</evidence>
<keyword evidence="2" id="KW-1185">Reference proteome</keyword>
<dbReference type="VEuPathDB" id="FungiDB:AFUB_020310"/>
<proteinExistence type="predicted"/>
<organism evidence="1 2">
    <name type="scientific">Aspergillus fumigatus (strain CBS 144.89 / FGSC A1163 / CEA10)</name>
    <name type="common">Neosartorya fumigata</name>
    <dbReference type="NCBI Taxonomy" id="451804"/>
    <lineage>
        <taxon>Eukaryota</taxon>
        <taxon>Fungi</taxon>
        <taxon>Dikarya</taxon>
        <taxon>Ascomycota</taxon>
        <taxon>Pezizomycotina</taxon>
        <taxon>Eurotiomycetes</taxon>
        <taxon>Eurotiomycetidae</taxon>
        <taxon>Eurotiales</taxon>
        <taxon>Aspergillaceae</taxon>
        <taxon>Aspergillus</taxon>
        <taxon>Aspergillus subgen. Fumigati</taxon>
    </lineage>
</organism>
<protein>
    <submittedName>
        <fullName evidence="1">Uncharacterized protein</fullName>
    </submittedName>
</protein>
<dbReference type="HOGENOM" id="CLU_1421126_0_0_1"/>
<gene>
    <name evidence="1" type="ORF">AFUB_020310</name>
</gene>
<evidence type="ECO:0000313" key="2">
    <source>
        <dbReference type="Proteomes" id="UP000001699"/>
    </source>
</evidence>
<reference evidence="1 2" key="1">
    <citation type="journal article" date="2008" name="PLoS Genet.">
        <title>Genomic islands in the pathogenic filamentous fungus Aspergillus fumigatus.</title>
        <authorList>
            <person name="Fedorova N.D."/>
            <person name="Khaldi N."/>
            <person name="Joardar V.S."/>
            <person name="Maiti R."/>
            <person name="Amedeo P."/>
            <person name="Anderson M.J."/>
            <person name="Crabtree J."/>
            <person name="Silva J.C."/>
            <person name="Badger J.H."/>
            <person name="Albarraq A."/>
            <person name="Angiuoli S."/>
            <person name="Bussey H."/>
            <person name="Bowyer P."/>
            <person name="Cotty P.J."/>
            <person name="Dyer P.S."/>
            <person name="Egan A."/>
            <person name="Galens K."/>
            <person name="Fraser-Liggett C.M."/>
            <person name="Haas B.J."/>
            <person name="Inman J.M."/>
            <person name="Kent R."/>
            <person name="Lemieux S."/>
            <person name="Malavazi I."/>
            <person name="Orvis J."/>
            <person name="Roemer T."/>
            <person name="Ronning C.M."/>
            <person name="Sundaram J.P."/>
            <person name="Sutton G."/>
            <person name="Turner G."/>
            <person name="Venter J.C."/>
            <person name="White O.R."/>
            <person name="Whitty B.R."/>
            <person name="Youngman P."/>
            <person name="Wolfe K.H."/>
            <person name="Goldman G.H."/>
            <person name="Wortman J.R."/>
            <person name="Jiang B."/>
            <person name="Denning D.W."/>
            <person name="Nierman W.C."/>
        </authorList>
    </citation>
    <scope>NUCLEOTIDE SEQUENCE [LARGE SCALE GENOMIC DNA]</scope>
    <source>
        <strain evidence="2">CBS 144.89 / FGSC A1163 / CEA10</strain>
    </source>
</reference>
<name>B0XUD1_ASPFC</name>
<dbReference type="AlphaFoldDB" id="B0XUD1"/>
<dbReference type="Proteomes" id="UP000001699">
    <property type="component" value="Unassembled WGS sequence"/>
</dbReference>
<accession>B0XUD1</accession>
<sequence>MGILNGESHHMLRISNGLNHHILRILNHLNGAVSPHGSPASTASMTWLYLKPHEIISVSHLTTCLSQISRRAAREPTMSKNTVGKNTEKDKNKKWEVAYTARMRQIVPGLFLGNVEASYKWEMLQKVESTHLSLLLMPGGCGGTLLQERQASQHIVTNGWHLPFFRRCPPWSSSTNTTRMMSHAEHLRRPY</sequence>
<dbReference type="EMBL" id="DS499595">
    <property type="protein sequence ID" value="EDP53985.1"/>
    <property type="molecule type" value="Genomic_DNA"/>
</dbReference>